<feature type="compositionally biased region" description="Polar residues" evidence="1">
    <location>
        <begin position="561"/>
        <end position="571"/>
    </location>
</feature>
<organism evidence="3 4">
    <name type="scientific">Herbiconiux moechotypicola</name>
    <dbReference type="NCBI Taxonomy" id="637393"/>
    <lineage>
        <taxon>Bacteria</taxon>
        <taxon>Bacillati</taxon>
        <taxon>Actinomycetota</taxon>
        <taxon>Actinomycetes</taxon>
        <taxon>Micrococcales</taxon>
        <taxon>Microbacteriaceae</taxon>
        <taxon>Herbiconiux</taxon>
    </lineage>
</organism>
<dbReference type="Proteomes" id="UP001500929">
    <property type="component" value="Unassembled WGS sequence"/>
</dbReference>
<keyword evidence="2" id="KW-1133">Transmembrane helix</keyword>
<feature type="compositionally biased region" description="Low complexity" evidence="1">
    <location>
        <begin position="551"/>
        <end position="560"/>
    </location>
</feature>
<feature type="transmembrane region" description="Helical" evidence="2">
    <location>
        <begin position="469"/>
        <end position="486"/>
    </location>
</feature>
<evidence type="ECO:0000256" key="1">
    <source>
        <dbReference type="SAM" id="MobiDB-lite"/>
    </source>
</evidence>
<keyword evidence="4" id="KW-1185">Reference proteome</keyword>
<feature type="transmembrane region" description="Helical" evidence="2">
    <location>
        <begin position="441"/>
        <end position="463"/>
    </location>
</feature>
<feature type="transmembrane region" description="Helical" evidence="2">
    <location>
        <begin position="166"/>
        <end position="185"/>
    </location>
</feature>
<keyword evidence="2" id="KW-0812">Transmembrane</keyword>
<feature type="transmembrane region" description="Helical" evidence="2">
    <location>
        <begin position="349"/>
        <end position="368"/>
    </location>
</feature>
<feature type="transmembrane region" description="Helical" evidence="2">
    <location>
        <begin position="76"/>
        <end position="97"/>
    </location>
</feature>
<feature type="transmembrane region" description="Helical" evidence="2">
    <location>
        <begin position="498"/>
        <end position="518"/>
    </location>
</feature>
<feature type="transmembrane region" description="Helical" evidence="2">
    <location>
        <begin position="311"/>
        <end position="337"/>
    </location>
</feature>
<feature type="transmembrane region" description="Helical" evidence="2">
    <location>
        <begin position="524"/>
        <end position="543"/>
    </location>
</feature>
<proteinExistence type="predicted"/>
<evidence type="ECO:0000313" key="4">
    <source>
        <dbReference type="Proteomes" id="UP001500929"/>
    </source>
</evidence>
<evidence type="ECO:0000313" key="3">
    <source>
        <dbReference type="EMBL" id="GAA2223827.1"/>
    </source>
</evidence>
<feature type="transmembrane region" description="Helical" evidence="2">
    <location>
        <begin position="141"/>
        <end position="159"/>
    </location>
</feature>
<gene>
    <name evidence="3" type="ORF">GCM10009851_03820</name>
</gene>
<keyword evidence="2" id="KW-0472">Membrane</keyword>
<feature type="transmembrane region" description="Helical" evidence="2">
    <location>
        <begin position="241"/>
        <end position="260"/>
    </location>
</feature>
<dbReference type="EMBL" id="BAAAQY010000001">
    <property type="protein sequence ID" value="GAA2223827.1"/>
    <property type="molecule type" value="Genomic_DNA"/>
</dbReference>
<feature type="transmembrane region" description="Helical" evidence="2">
    <location>
        <begin position="407"/>
        <end position="429"/>
    </location>
</feature>
<feature type="transmembrane region" description="Helical" evidence="2">
    <location>
        <begin position="32"/>
        <end position="56"/>
    </location>
</feature>
<accession>A0ABN3D893</accession>
<feature type="transmembrane region" description="Helical" evidence="2">
    <location>
        <begin position="380"/>
        <end position="401"/>
    </location>
</feature>
<sequence>MTDLLRTRVLDALLTVARRPLRVRLDGLPRSLCAVVVVLWLAWIAAAVVLLVPGAVEPFAPETLGGAAVPTDDDSFLVVWTVLLATSALSSGAATVLLQLRAGADAGRDHERVRRTVVAALVALGTALVPAFFLVGAGSLLAVGVTLWLGFAATGLALAGGLSGRIPLIVSAGAAAACAWLPLGLDALVSVVPLSMVSSYAILGSAAVAVTGFVTIAGVASAAESANATAGSVERRRVRTLPTALVLAGVLVVLVLRYTVLNEVFGEAESELWSLRTWWSWPHAAVIAALVVVAALRSASAPFSSLGQRTVTVLVSISAGLSNLVLVVLSVVLFAVLFVTGTVSDPSGYLGLVHLVSLAVLLMVLVIVFRRRYRRSTGRVGAVVALVYLVPFVGSLVLGLRDRGVPVFWASPTQVVVLLVLTATALFAVSLGRRRPVDHGMILRLAVIPVAAVHAGELIPAVWDDALSRPVVIVLSLAAFLLLSPPRHPDARVTARRLVASSALQVAILGTFATSVVLDYDAQLFTVVAVIWLAVPVSAMLVCRATAPRPVEAEPEAPQETSSASAFSMRL</sequence>
<feature type="region of interest" description="Disordered" evidence="1">
    <location>
        <begin position="551"/>
        <end position="571"/>
    </location>
</feature>
<reference evidence="3 4" key="1">
    <citation type="journal article" date="2019" name="Int. J. Syst. Evol. Microbiol.">
        <title>The Global Catalogue of Microorganisms (GCM) 10K type strain sequencing project: providing services to taxonomists for standard genome sequencing and annotation.</title>
        <authorList>
            <consortium name="The Broad Institute Genomics Platform"/>
            <consortium name="The Broad Institute Genome Sequencing Center for Infectious Disease"/>
            <person name="Wu L."/>
            <person name="Ma J."/>
        </authorList>
    </citation>
    <scope>NUCLEOTIDE SEQUENCE [LARGE SCALE GENOMIC DNA]</scope>
    <source>
        <strain evidence="3 4">JCM 16117</strain>
    </source>
</reference>
<feature type="transmembrane region" description="Helical" evidence="2">
    <location>
        <begin position="117"/>
        <end position="135"/>
    </location>
</feature>
<evidence type="ECO:0000256" key="2">
    <source>
        <dbReference type="SAM" id="Phobius"/>
    </source>
</evidence>
<feature type="transmembrane region" description="Helical" evidence="2">
    <location>
        <begin position="197"/>
        <end position="220"/>
    </location>
</feature>
<dbReference type="RefSeq" id="WP_259477682.1">
    <property type="nucleotide sequence ID" value="NZ_BAAAQY010000001.1"/>
</dbReference>
<comment type="caution">
    <text evidence="3">The sequence shown here is derived from an EMBL/GenBank/DDBJ whole genome shotgun (WGS) entry which is preliminary data.</text>
</comment>
<protein>
    <submittedName>
        <fullName evidence="3">Uncharacterized protein</fullName>
    </submittedName>
</protein>
<feature type="transmembrane region" description="Helical" evidence="2">
    <location>
        <begin position="280"/>
        <end position="299"/>
    </location>
</feature>
<name>A0ABN3D893_9MICO</name>